<proteinExistence type="predicted"/>
<evidence type="ECO:0000256" key="1">
    <source>
        <dbReference type="SAM" id="SignalP"/>
    </source>
</evidence>
<accession>A0AAD5M9Z6</accession>
<dbReference type="EMBL" id="JAHQIW010002203">
    <property type="protein sequence ID" value="KAJ1354765.1"/>
    <property type="molecule type" value="Genomic_DNA"/>
</dbReference>
<evidence type="ECO:0000313" key="3">
    <source>
        <dbReference type="Proteomes" id="UP001196413"/>
    </source>
</evidence>
<feature type="signal peptide" evidence="1">
    <location>
        <begin position="1"/>
        <end position="22"/>
    </location>
</feature>
<gene>
    <name evidence="2" type="ORF">KIN20_011796</name>
</gene>
<comment type="caution">
    <text evidence="2">The sequence shown here is derived from an EMBL/GenBank/DDBJ whole genome shotgun (WGS) entry which is preliminary data.</text>
</comment>
<name>A0AAD5M9Z6_PARTN</name>
<evidence type="ECO:0000313" key="2">
    <source>
        <dbReference type="EMBL" id="KAJ1354765.1"/>
    </source>
</evidence>
<protein>
    <submittedName>
        <fullName evidence="2">Uncharacterized protein</fullName>
    </submittedName>
</protein>
<keyword evidence="1" id="KW-0732">Signal</keyword>
<organism evidence="2 3">
    <name type="scientific">Parelaphostrongylus tenuis</name>
    <name type="common">Meningeal worm</name>
    <dbReference type="NCBI Taxonomy" id="148309"/>
    <lineage>
        <taxon>Eukaryota</taxon>
        <taxon>Metazoa</taxon>
        <taxon>Ecdysozoa</taxon>
        <taxon>Nematoda</taxon>
        <taxon>Chromadorea</taxon>
        <taxon>Rhabditida</taxon>
        <taxon>Rhabditina</taxon>
        <taxon>Rhabditomorpha</taxon>
        <taxon>Strongyloidea</taxon>
        <taxon>Metastrongylidae</taxon>
        <taxon>Parelaphostrongylus</taxon>
    </lineage>
</organism>
<sequence length="71" mass="7646">MSLLMFLSLLVICLLAITATESSPQFPREPPVNCANRVTLECCGMFNGIFQCGPPVNNGCPPGFSAIDRLE</sequence>
<feature type="chain" id="PRO_5042149285" evidence="1">
    <location>
        <begin position="23"/>
        <end position="71"/>
    </location>
</feature>
<keyword evidence="3" id="KW-1185">Reference proteome</keyword>
<reference evidence="2" key="1">
    <citation type="submission" date="2021-06" db="EMBL/GenBank/DDBJ databases">
        <title>Parelaphostrongylus tenuis whole genome reference sequence.</title>
        <authorList>
            <person name="Garwood T.J."/>
            <person name="Larsen P.A."/>
            <person name="Fountain-Jones N.M."/>
            <person name="Garbe J.R."/>
            <person name="Macchietto M.G."/>
            <person name="Kania S.A."/>
            <person name="Gerhold R.W."/>
            <person name="Richards J.E."/>
            <person name="Wolf T.M."/>
        </authorList>
    </citation>
    <scope>NUCLEOTIDE SEQUENCE</scope>
    <source>
        <strain evidence="2">MNPRO001-30</strain>
        <tissue evidence="2">Meninges</tissue>
    </source>
</reference>
<dbReference type="AlphaFoldDB" id="A0AAD5M9Z6"/>
<dbReference type="Proteomes" id="UP001196413">
    <property type="component" value="Unassembled WGS sequence"/>
</dbReference>